<evidence type="ECO:0000313" key="2">
    <source>
        <dbReference type="EMBL" id="KIM77202.1"/>
    </source>
</evidence>
<keyword evidence="3" id="KW-1185">Reference proteome</keyword>
<evidence type="ECO:0000313" key="3">
    <source>
        <dbReference type="Proteomes" id="UP000054166"/>
    </source>
</evidence>
<sequence length="135" mass="14767">MRQHGIANLTAKSPFSAFPSSTDGRPHRPRGEKTTDTAAGFWGEKGIGNGTGNVKSPLDVQSYIHPAARWTCDQSHAYASRIAMISAGRCGRIYLLTQTTYRSSNLFAHYTVFESSFHHQRIVTAAHDNLSSASI</sequence>
<dbReference type="EMBL" id="KN833027">
    <property type="protein sequence ID" value="KIM77202.1"/>
    <property type="molecule type" value="Genomic_DNA"/>
</dbReference>
<dbReference type="Proteomes" id="UP000054166">
    <property type="component" value="Unassembled WGS sequence"/>
</dbReference>
<reference evidence="2 3" key="1">
    <citation type="submission" date="2014-04" db="EMBL/GenBank/DDBJ databases">
        <authorList>
            <consortium name="DOE Joint Genome Institute"/>
            <person name="Kuo A."/>
            <person name="Tarkka M."/>
            <person name="Buscot F."/>
            <person name="Kohler A."/>
            <person name="Nagy L.G."/>
            <person name="Floudas D."/>
            <person name="Copeland A."/>
            <person name="Barry K.W."/>
            <person name="Cichocki N."/>
            <person name="Veneault-Fourrey C."/>
            <person name="LaButti K."/>
            <person name="Lindquist E.A."/>
            <person name="Lipzen A."/>
            <person name="Lundell T."/>
            <person name="Morin E."/>
            <person name="Murat C."/>
            <person name="Sun H."/>
            <person name="Tunlid A."/>
            <person name="Henrissat B."/>
            <person name="Grigoriev I.V."/>
            <person name="Hibbett D.S."/>
            <person name="Martin F."/>
            <person name="Nordberg H.P."/>
            <person name="Cantor M.N."/>
            <person name="Hua S.X."/>
        </authorList>
    </citation>
    <scope>NUCLEOTIDE SEQUENCE [LARGE SCALE GENOMIC DNA]</scope>
    <source>
        <strain evidence="2 3">F 1598</strain>
    </source>
</reference>
<dbReference type="AlphaFoldDB" id="A0A0C3BIM4"/>
<accession>A0A0C3BIM4</accession>
<feature type="compositionally biased region" description="Basic and acidic residues" evidence="1">
    <location>
        <begin position="24"/>
        <end position="35"/>
    </location>
</feature>
<organism evidence="2 3">
    <name type="scientific">Piloderma croceum (strain F 1598)</name>
    <dbReference type="NCBI Taxonomy" id="765440"/>
    <lineage>
        <taxon>Eukaryota</taxon>
        <taxon>Fungi</taxon>
        <taxon>Dikarya</taxon>
        <taxon>Basidiomycota</taxon>
        <taxon>Agaricomycotina</taxon>
        <taxon>Agaricomycetes</taxon>
        <taxon>Agaricomycetidae</taxon>
        <taxon>Atheliales</taxon>
        <taxon>Atheliaceae</taxon>
        <taxon>Piloderma</taxon>
    </lineage>
</organism>
<reference evidence="3" key="2">
    <citation type="submission" date="2015-01" db="EMBL/GenBank/DDBJ databases">
        <title>Evolutionary Origins and Diversification of the Mycorrhizal Mutualists.</title>
        <authorList>
            <consortium name="DOE Joint Genome Institute"/>
            <consortium name="Mycorrhizal Genomics Consortium"/>
            <person name="Kohler A."/>
            <person name="Kuo A."/>
            <person name="Nagy L.G."/>
            <person name="Floudas D."/>
            <person name="Copeland A."/>
            <person name="Barry K.W."/>
            <person name="Cichocki N."/>
            <person name="Veneault-Fourrey C."/>
            <person name="LaButti K."/>
            <person name="Lindquist E.A."/>
            <person name="Lipzen A."/>
            <person name="Lundell T."/>
            <person name="Morin E."/>
            <person name="Murat C."/>
            <person name="Riley R."/>
            <person name="Ohm R."/>
            <person name="Sun H."/>
            <person name="Tunlid A."/>
            <person name="Henrissat B."/>
            <person name="Grigoriev I.V."/>
            <person name="Hibbett D.S."/>
            <person name="Martin F."/>
        </authorList>
    </citation>
    <scope>NUCLEOTIDE SEQUENCE [LARGE SCALE GENOMIC DNA]</scope>
    <source>
        <strain evidence="3">F 1598</strain>
    </source>
</reference>
<evidence type="ECO:0000256" key="1">
    <source>
        <dbReference type="SAM" id="MobiDB-lite"/>
    </source>
</evidence>
<protein>
    <submittedName>
        <fullName evidence="2">Uncharacterized protein</fullName>
    </submittedName>
</protein>
<feature type="compositionally biased region" description="Polar residues" evidence="1">
    <location>
        <begin position="10"/>
        <end position="23"/>
    </location>
</feature>
<name>A0A0C3BIM4_PILCF</name>
<dbReference type="InParanoid" id="A0A0C3BIM4"/>
<proteinExistence type="predicted"/>
<gene>
    <name evidence="2" type="ORF">PILCRDRAFT_624899</name>
</gene>
<dbReference type="HOGENOM" id="CLU_1886540_0_0_1"/>
<feature type="region of interest" description="Disordered" evidence="1">
    <location>
        <begin position="1"/>
        <end position="43"/>
    </location>
</feature>